<comment type="caution">
    <text evidence="2">The sequence shown here is derived from an EMBL/GenBank/DDBJ whole genome shotgun (WGS) entry which is preliminary data.</text>
</comment>
<sequence length="224" mass="25011">MLSSSFAATGSTLVLDFKDASISSLFYSEDDLEPLPLHEETGWPTSDRILFDFGPTPIRCTSTAVESAPVVAPFTKLMNCSKEDPSNSLGSMKNPLSMALIMNNLVKVNSSREETAGPNNNDVVCSRGRRFHDLPGCVRFRKIVNDYIPSYVSASSRVDKSSVIAQIIDEVLNHEDGPVRFLKYHTSTKSWNVMGKEQIRDKVGHALREVIEEMNRNERLAAWR</sequence>
<name>A0A1Z5K0D6_FISSO</name>
<dbReference type="AlphaFoldDB" id="A0A1Z5K0D6"/>
<dbReference type="InterPro" id="IPR049227">
    <property type="entry name" value="DUF6824"/>
</dbReference>
<accession>A0A1Z5K0D6</accession>
<protein>
    <recommendedName>
        <fullName evidence="1">DUF6824 domain-containing protein</fullName>
    </recommendedName>
</protein>
<gene>
    <name evidence="2" type="ORF">FisN_37Lh034</name>
</gene>
<feature type="domain" description="DUF6824" evidence="1">
    <location>
        <begin position="122"/>
        <end position="209"/>
    </location>
</feature>
<dbReference type="EMBL" id="BDSP01000138">
    <property type="protein sequence ID" value="GAX19763.1"/>
    <property type="molecule type" value="Genomic_DNA"/>
</dbReference>
<organism evidence="2 3">
    <name type="scientific">Fistulifera solaris</name>
    <name type="common">Oleaginous diatom</name>
    <dbReference type="NCBI Taxonomy" id="1519565"/>
    <lineage>
        <taxon>Eukaryota</taxon>
        <taxon>Sar</taxon>
        <taxon>Stramenopiles</taxon>
        <taxon>Ochrophyta</taxon>
        <taxon>Bacillariophyta</taxon>
        <taxon>Bacillariophyceae</taxon>
        <taxon>Bacillariophycidae</taxon>
        <taxon>Naviculales</taxon>
        <taxon>Naviculaceae</taxon>
        <taxon>Fistulifera</taxon>
    </lineage>
</organism>
<dbReference type="OrthoDB" id="49453at2759"/>
<reference evidence="2 3" key="1">
    <citation type="journal article" date="2015" name="Plant Cell">
        <title>Oil accumulation by the oleaginous diatom Fistulifera solaris as revealed by the genome and transcriptome.</title>
        <authorList>
            <person name="Tanaka T."/>
            <person name="Maeda Y."/>
            <person name="Veluchamy A."/>
            <person name="Tanaka M."/>
            <person name="Abida H."/>
            <person name="Marechal E."/>
            <person name="Bowler C."/>
            <person name="Muto M."/>
            <person name="Sunaga Y."/>
            <person name="Tanaka M."/>
            <person name="Yoshino T."/>
            <person name="Taniguchi T."/>
            <person name="Fukuda Y."/>
            <person name="Nemoto M."/>
            <person name="Matsumoto M."/>
            <person name="Wong P.S."/>
            <person name="Aburatani S."/>
            <person name="Fujibuchi W."/>
        </authorList>
    </citation>
    <scope>NUCLEOTIDE SEQUENCE [LARGE SCALE GENOMIC DNA]</scope>
    <source>
        <strain evidence="2 3">JPCC DA0580</strain>
    </source>
</reference>
<dbReference type="InParanoid" id="A0A1Z5K0D6"/>
<evidence type="ECO:0000313" key="3">
    <source>
        <dbReference type="Proteomes" id="UP000198406"/>
    </source>
</evidence>
<evidence type="ECO:0000259" key="1">
    <source>
        <dbReference type="Pfam" id="PF20710"/>
    </source>
</evidence>
<proteinExistence type="predicted"/>
<keyword evidence="3" id="KW-1185">Reference proteome</keyword>
<evidence type="ECO:0000313" key="2">
    <source>
        <dbReference type="EMBL" id="GAX19763.1"/>
    </source>
</evidence>
<dbReference type="Proteomes" id="UP000198406">
    <property type="component" value="Unassembled WGS sequence"/>
</dbReference>
<dbReference type="Pfam" id="PF20710">
    <property type="entry name" value="DUF6824"/>
    <property type="match status" value="1"/>
</dbReference>